<evidence type="ECO:0000256" key="1">
    <source>
        <dbReference type="SAM" id="Coils"/>
    </source>
</evidence>
<dbReference type="SUPFAM" id="SSF52540">
    <property type="entry name" value="P-loop containing nucleoside triphosphate hydrolases"/>
    <property type="match status" value="1"/>
</dbReference>
<feature type="region of interest" description="Disordered" evidence="2">
    <location>
        <begin position="1"/>
        <end position="32"/>
    </location>
</feature>
<feature type="coiled-coil region" evidence="1">
    <location>
        <begin position="99"/>
        <end position="126"/>
    </location>
</feature>
<keyword evidence="5" id="KW-1185">Reference proteome</keyword>
<reference evidence="5" key="1">
    <citation type="journal article" date="2019" name="Int. J. Syst. Evol. Microbiol.">
        <title>The Global Catalogue of Microorganisms (GCM) 10K type strain sequencing project: providing services to taxonomists for standard genome sequencing and annotation.</title>
        <authorList>
            <consortium name="The Broad Institute Genomics Platform"/>
            <consortium name="The Broad Institute Genome Sequencing Center for Infectious Disease"/>
            <person name="Wu L."/>
            <person name="Ma J."/>
        </authorList>
    </citation>
    <scope>NUCLEOTIDE SEQUENCE [LARGE SCALE GENOMIC DNA]</scope>
    <source>
        <strain evidence="5">CGMCC 1.10992</strain>
    </source>
</reference>
<protein>
    <submittedName>
        <fullName evidence="4">P-loop NTPase fold protein</fullName>
    </submittedName>
</protein>
<organism evidence="4 5">
    <name type="scientific">Corallincola platygyrae</name>
    <dbReference type="NCBI Taxonomy" id="1193278"/>
    <lineage>
        <taxon>Bacteria</taxon>
        <taxon>Pseudomonadati</taxon>
        <taxon>Pseudomonadota</taxon>
        <taxon>Gammaproteobacteria</taxon>
        <taxon>Alteromonadales</taxon>
        <taxon>Psychromonadaceae</taxon>
        <taxon>Corallincola</taxon>
    </lineage>
</organism>
<sequence>MCDQEDSISLEASFPKFQTEEPSSEDLFDGQGHSHAANALKRVIEEDDSAHTLGLEGELGAGKSTIIKLLEDRLDQDRYHFVIFDVDTHHHSSIKTALIKVLQKEIKNLNQVNSLTQKRIDKAANQALGNVLEYTKRTNSSLSWLVIAYAVSIAFSIRYAKEGIESLITFFDTLFINNTNPLYLPFSVEALLGFSPLIVLLVNWRYNSYQLKKGKKKDVVRLADVFKRNSIDRIQETFDVSREVGSLELKDALTAFTQSIPEDKTIVLVIDNLDRVEARLVREIWSDLNIINALAGKKMKVLVPFSSAHVAKSLSDDDDNELYSGMEYISKRLPIVFQAPPIVTAGWRDQFRKLWEENLGNSVEGVNIAAELIDMWQRPGQGVTPRQLKKLINDIASILASCPAERLHGASCATYVLGLKNQHGKLTLEQLLSAEIPSQTIPEADDKARLKVQISQTHKLLNRSVGESDIWATQIACIHYQTLPDIAKSELLGEPIRAALTSADEERLIELSDVLGYDVFFERQIERSNPPALVELAARAVAHGDKGISWVDKWLPRFNRLSAESSAELSYSEDYVDAIEFLVKRGYDVDLSLVRSKQQKLQKSLREIDFPASEGSEQSVDHVYAYSKLLGKKPFVIENPPVKLFALLWTRKDNYSYWNIEETYLPLNSKSELLNLIANDDEFEHSSLYEWIREDHKLGLIDFSSNESPTANLSVGFDDDPESWLDILPFTTSWNESEGYIKELFEYFEDHEEQMSKELCEKILACILANLVATTTEGSIQMLNANRHLISQPRWAFIEPKLDKYPGYVSYLTDYLVFTKRFSSILTNLRLEHVSGYLSDAVKAMIASNRVHSLTIREILCDHYSSVRKLFKETELHVLINFCSGWLQYLKTSPSDWATKFIEDVIKHDNEGDWQQKLLSYIDANENSKETWLNWLAAPALNLKMVVTWLVDSETTIENFKGLYEALSAELSKSDSFSNMLDHSAFVALCAKLLPKNELNRLSNQAKNKVAEQPTSTTARSNIISCLGSIFTLQKATHPDVRSAYTLMVEKAEDDTVIQWLDNQRWYLNDWQDEERQQLLSAAESNPVGGYERLTRLIEKSSEGMKKSAVS</sequence>
<evidence type="ECO:0000313" key="5">
    <source>
        <dbReference type="Proteomes" id="UP001597380"/>
    </source>
</evidence>
<dbReference type="InterPro" id="IPR011646">
    <property type="entry name" value="KAP_P-loop"/>
</dbReference>
<evidence type="ECO:0000259" key="3">
    <source>
        <dbReference type="Pfam" id="PF07693"/>
    </source>
</evidence>
<dbReference type="RefSeq" id="WP_345340606.1">
    <property type="nucleotide sequence ID" value="NZ_BAABLI010000015.1"/>
</dbReference>
<dbReference type="Proteomes" id="UP001597380">
    <property type="component" value="Unassembled WGS sequence"/>
</dbReference>
<evidence type="ECO:0000313" key="4">
    <source>
        <dbReference type="EMBL" id="MFD2097445.1"/>
    </source>
</evidence>
<feature type="domain" description="KAP NTPase" evidence="3">
    <location>
        <begin position="35"/>
        <end position="398"/>
    </location>
</feature>
<accession>A0ABW4XQT5</accession>
<dbReference type="Gene3D" id="3.40.50.300">
    <property type="entry name" value="P-loop containing nucleotide triphosphate hydrolases"/>
    <property type="match status" value="1"/>
</dbReference>
<evidence type="ECO:0000256" key="2">
    <source>
        <dbReference type="SAM" id="MobiDB-lite"/>
    </source>
</evidence>
<proteinExistence type="predicted"/>
<comment type="caution">
    <text evidence="4">The sequence shown here is derived from an EMBL/GenBank/DDBJ whole genome shotgun (WGS) entry which is preliminary data.</text>
</comment>
<gene>
    <name evidence="4" type="ORF">ACFSJ3_15710</name>
</gene>
<dbReference type="EMBL" id="JBHUHT010000017">
    <property type="protein sequence ID" value="MFD2097445.1"/>
    <property type="molecule type" value="Genomic_DNA"/>
</dbReference>
<dbReference type="InterPro" id="IPR027417">
    <property type="entry name" value="P-loop_NTPase"/>
</dbReference>
<keyword evidence="1" id="KW-0175">Coiled coil</keyword>
<dbReference type="Pfam" id="PF07693">
    <property type="entry name" value="KAP_NTPase"/>
    <property type="match status" value="1"/>
</dbReference>
<name>A0ABW4XQT5_9GAMM</name>